<evidence type="ECO:0000313" key="4">
    <source>
        <dbReference type="RefSeq" id="XP_017785532.1"/>
    </source>
</evidence>
<feature type="coiled-coil region" evidence="1">
    <location>
        <begin position="421"/>
        <end position="448"/>
    </location>
</feature>
<accession>A0ABM1NFD2</accession>
<proteinExistence type="predicted"/>
<organism evidence="3 4">
    <name type="scientific">Nicrophorus vespilloides</name>
    <name type="common">Boreal carrion beetle</name>
    <dbReference type="NCBI Taxonomy" id="110193"/>
    <lineage>
        <taxon>Eukaryota</taxon>
        <taxon>Metazoa</taxon>
        <taxon>Ecdysozoa</taxon>
        <taxon>Arthropoda</taxon>
        <taxon>Hexapoda</taxon>
        <taxon>Insecta</taxon>
        <taxon>Pterygota</taxon>
        <taxon>Neoptera</taxon>
        <taxon>Endopterygota</taxon>
        <taxon>Coleoptera</taxon>
        <taxon>Polyphaga</taxon>
        <taxon>Staphyliniformia</taxon>
        <taxon>Silphidae</taxon>
        <taxon>Nicrophorinae</taxon>
        <taxon>Nicrophorus</taxon>
    </lineage>
</organism>
<evidence type="ECO:0000256" key="1">
    <source>
        <dbReference type="SAM" id="Coils"/>
    </source>
</evidence>
<keyword evidence="3" id="KW-1185">Reference proteome</keyword>
<keyword evidence="1" id="KW-0175">Coiled coil</keyword>
<name>A0ABM1NFD2_NICVS</name>
<dbReference type="RefSeq" id="XP_017785532.1">
    <property type="nucleotide sequence ID" value="XM_017930043.1"/>
</dbReference>
<keyword evidence="2" id="KW-0732">Signal</keyword>
<dbReference type="GeneID" id="108568764"/>
<reference evidence="4" key="1">
    <citation type="submission" date="2025-08" db="UniProtKB">
        <authorList>
            <consortium name="RefSeq"/>
        </authorList>
    </citation>
    <scope>IDENTIFICATION</scope>
    <source>
        <tissue evidence="4">Whole Larva</tissue>
    </source>
</reference>
<gene>
    <name evidence="4" type="primary">LOC108568764</name>
</gene>
<evidence type="ECO:0000256" key="2">
    <source>
        <dbReference type="SAM" id="SignalP"/>
    </source>
</evidence>
<feature type="signal peptide" evidence="2">
    <location>
        <begin position="1"/>
        <end position="20"/>
    </location>
</feature>
<feature type="chain" id="PRO_5047275837" evidence="2">
    <location>
        <begin position="21"/>
        <end position="1885"/>
    </location>
</feature>
<sequence>MQSHFYWPLCALLIVTCVSGEKDLKHYIQSRLDYVNEQLASTQDNSRSPGVAKDLDFHAETSKIVADQFQLVQVSKDLLLIDQVVFSIRSNGDLDVHHNCTEQYTFLKFFDYGNLRLTFAASNNSQFNIYIENNTLIQTVTYSHPISDAVMFEKKGNIFLIVSSWNLNSKSPLTLYKWAGAYFDEIQELSISGAFALEHFSGSLSTEIIIVLRNMQLAKAASYVYEFNDDKLRKVQVLPPANPKQSIAFQSQSQQFVFIFDHSDKSIAYLWKNEELVRYEIFENIPDVRKVINESSKSIPLIFVANKHTVYVYTVDDSIELLNSRTFPDMEIVELSLIENSLVIFASENSSLKEIIIPFDLRLSEIVSQVATTDILGSCLNELGEALKINDEEIAHTIILKYDENQNKSVLGASNQEITKMDDFEGIVENLERRLNELESTFSTLLQENLVIEGKLIIEGNLLVRNLEATNIMTKHLNGMNWTPDQWLSYSKNQGISGDVKIINLTVINAEVNHPNSIFNDMLLLSGNQKLKGGKLRNLKAGNVTVAEVNGIQMGDIYLRSHPVVIKGNKTFPELHVDELKTEMINKRNVSDVIKLFGDPKAVNYEFASKLTIDDLIVEKVNNVDWKEFESSAFRIGRDQTIRGNLTIARVKTHDLSAKRLAGIEINNLFTVNTPQTIHSTLHFRNIQVPNVITDKVNGLNLKEEVATFGNNTIKSPITIKNIEITKYLHLNQSIDKSSNYYMDNPSISKNKKDFQIYSGKVTIMGDVYLKNLNLETAKLHVAGNEFNKDQFQQYWLKNTTQEIPVRFEALQGITAPHLSTEFLNTVPIRNYMVNDAEENGPTKYIFENATVTGNIIIDYNFQHTPDLLALSEKAVKLEGTYEIQGKKVFADRIQVDDLKVDQINDLNIANLPSAINPQITGTKIFNNMIVSGDVNCKNLLTNKLNDATMDQLFGRMLFTDVPTTKDNLNFYNATADNLYATNINNKLFNEYVVQVNQIYVMDTMNRVIVKGNSTLKNVNQVVSINNINVIEKFENGRKSNVLKGNVTFDGRIHVKNLYLVNVNGINFENLLPRLYYRHWPQNVTARHSFGVVTTQNIITPRINDIYISQLFDVSSLEPQTLRVQHGLQITSPKFLKSLYANFGLCDFSNAIWSITNIPTRFWNSIQINGETTIYDGDSKIMDLLNNAVMKNKPATITAPVHFNHISTENLFTAKPLNGVELKDIFEDAVMNSIPYTDQVITGHKEFISLKSGGATVFGNAQIPIVNSLEINKINSSILRDFKTPVRGRKTFFGGLQAKSLYSKLVSGILPDNIVTLSDLRIIPNASFDSLEIINDFNVSIVQKQNFNKFLDDRLLVNSEEDQVVSAIYFLEEIQLNGPTRIVAINDILLEDVVFDEGSQVITGPKTLMTNLFLHGDVLVDKVNGFRLEDMHRLSIKLSEATDISGNLRFDGYSEINANVAAQSINGVPIDALKEMLETQNPQIRADIVQDTVAKIQHVVDENIEIIKRLPDQYLYLERSDKLQIDLANAVDAQPLKNEDSVMMHIKSEEPGNKCGLPEACLCSGQHTMQITPGYSKNVIENKYGQRVFSYRNEVIFVHVMTNSVSSGEDCRTNGSSLYEYTTLTWTVAPVGSRNGSSHVYQNMITGYISDVKFFTSGGQVYIVLSRFYDPIINSHDLFCQVLRLSKEMDQVEDVQRIPTKAAWTLHIFYTAQGINLIIGNKEYTDYNNGDLSTGIYRFNPDKKLFYLLRTIPIPGCTSAASVVLGYDSLIILAHRKTPLQVWKYYSAFENYYLYQSIVFEHPVSSVSTFYTGGAGISDAYLTAVTDNNHFYVYSYQYLAGWKLESEGEIDGLKALVPFRLNYEQLLFAPSITKSSILTVVKHGH</sequence>
<dbReference type="Proteomes" id="UP000695000">
    <property type="component" value="Unplaced"/>
</dbReference>
<protein>
    <submittedName>
        <fullName evidence="4">Uncharacterized protein LOC108568764</fullName>
    </submittedName>
</protein>
<evidence type="ECO:0000313" key="3">
    <source>
        <dbReference type="Proteomes" id="UP000695000"/>
    </source>
</evidence>